<feature type="compositionally biased region" description="Polar residues" evidence="1">
    <location>
        <begin position="18"/>
        <end position="31"/>
    </location>
</feature>
<proteinExistence type="predicted"/>
<dbReference type="Proteomes" id="UP001310890">
    <property type="component" value="Unassembled WGS sequence"/>
</dbReference>
<accession>A0AAN7T9Q3</accession>
<feature type="region of interest" description="Disordered" evidence="1">
    <location>
        <begin position="418"/>
        <end position="437"/>
    </location>
</feature>
<name>A0AAN7T9Q3_9PEZI</name>
<comment type="caution">
    <text evidence="2">The sequence shown here is derived from an EMBL/GenBank/DDBJ whole genome shotgun (WGS) entry which is preliminary data.</text>
</comment>
<feature type="region of interest" description="Disordered" evidence="1">
    <location>
        <begin position="1"/>
        <end position="82"/>
    </location>
</feature>
<feature type="region of interest" description="Disordered" evidence="1">
    <location>
        <begin position="358"/>
        <end position="412"/>
    </location>
</feature>
<evidence type="ECO:0000313" key="2">
    <source>
        <dbReference type="EMBL" id="KAK5108509.1"/>
    </source>
</evidence>
<dbReference type="AlphaFoldDB" id="A0AAN7T9Q3"/>
<feature type="compositionally biased region" description="Low complexity" evidence="1">
    <location>
        <begin position="107"/>
        <end position="118"/>
    </location>
</feature>
<evidence type="ECO:0000313" key="3">
    <source>
        <dbReference type="Proteomes" id="UP001310890"/>
    </source>
</evidence>
<feature type="region of interest" description="Disordered" evidence="1">
    <location>
        <begin position="206"/>
        <end position="233"/>
    </location>
</feature>
<feature type="region of interest" description="Disordered" evidence="1">
    <location>
        <begin position="107"/>
        <end position="127"/>
    </location>
</feature>
<feature type="compositionally biased region" description="Polar residues" evidence="1">
    <location>
        <begin position="394"/>
        <end position="403"/>
    </location>
</feature>
<sequence length="597" mass="67212">MAFQQPQQRPIHQRRSSATKQDAVAQLSTSPGRKRLIEESQEWILFSPRQDEQSTTSQNPRTATDVGSLQTHVRSQQLGSADLATCEGTEEDDDDAELDSLDDGLHAFQHHPFSSSSHQLDHSGGAILPTHDGLGMFPSSNGLQEHLWQFERHNPHRRRHARRRSSIRRRLDEVEEGEEHDLQDERTARVEKWRLEQSKAVLEEIEREARRRHRRARSSSGEKRGGLYQSSKLRSDSVVEKGIVGETAVDQAASSTESWWQRLTRKVIQDLIGLDETTLSVIFGEDLPVDPSPTPTQRSPLAKAAAHESRVTFYDHEQGWEAQLIKRITRELDMLVNQIPEHETRAFNTYGSNEHELEYAGLPHTKPESSRRSIPRHSRRRPSASSASPAGQVLSDSLFSPTLQRPRDQADISVWGIENEPSEAPRSHEKDANANQEREYWERDIDVNMIFSYLRRRFSSYASPPLPPQPQTPDSNNTSGPLPASWATTTTPSAPFPRAEAIRRQHPLVSRAVERAAAQSRQLQRESLLRRHQMQSLLRKRGAEGEVMSSCASHSTKRSRHSRSIGLGGSERHYWLEGSGSVGSAVAGGGLGGWGEV</sequence>
<reference evidence="2" key="1">
    <citation type="submission" date="2023-08" db="EMBL/GenBank/DDBJ databases">
        <title>Black Yeasts Isolated from many extreme environments.</title>
        <authorList>
            <person name="Coleine C."/>
            <person name="Stajich J.E."/>
            <person name="Selbmann L."/>
        </authorList>
    </citation>
    <scope>NUCLEOTIDE SEQUENCE</scope>
    <source>
        <strain evidence="2">CCFEE 5401</strain>
    </source>
</reference>
<feature type="compositionally biased region" description="Polar residues" evidence="1">
    <location>
        <begin position="53"/>
        <end position="79"/>
    </location>
</feature>
<dbReference type="EMBL" id="JAVRRL010000084">
    <property type="protein sequence ID" value="KAK5108509.1"/>
    <property type="molecule type" value="Genomic_DNA"/>
</dbReference>
<feature type="compositionally biased region" description="Basic residues" evidence="1">
    <location>
        <begin position="373"/>
        <end position="382"/>
    </location>
</feature>
<evidence type="ECO:0000256" key="1">
    <source>
        <dbReference type="SAM" id="MobiDB-lite"/>
    </source>
</evidence>
<feature type="compositionally biased region" description="Basic and acidic residues" evidence="1">
    <location>
        <begin position="423"/>
        <end position="437"/>
    </location>
</feature>
<protein>
    <submittedName>
        <fullName evidence="2">Uncharacterized protein</fullName>
    </submittedName>
</protein>
<feature type="region of interest" description="Disordered" evidence="1">
    <location>
        <begin position="539"/>
        <end position="566"/>
    </location>
</feature>
<organism evidence="2 3">
    <name type="scientific">Meristemomyces frigidus</name>
    <dbReference type="NCBI Taxonomy" id="1508187"/>
    <lineage>
        <taxon>Eukaryota</taxon>
        <taxon>Fungi</taxon>
        <taxon>Dikarya</taxon>
        <taxon>Ascomycota</taxon>
        <taxon>Pezizomycotina</taxon>
        <taxon>Dothideomycetes</taxon>
        <taxon>Dothideomycetidae</taxon>
        <taxon>Mycosphaerellales</taxon>
        <taxon>Teratosphaeriaceae</taxon>
        <taxon>Meristemomyces</taxon>
    </lineage>
</organism>
<feature type="region of interest" description="Disordered" evidence="1">
    <location>
        <begin position="462"/>
        <end position="496"/>
    </location>
</feature>
<gene>
    <name evidence="2" type="ORF">LTR62_008249</name>
</gene>
<feature type="compositionally biased region" description="Low complexity" evidence="1">
    <location>
        <begin position="1"/>
        <end position="10"/>
    </location>
</feature>
<feature type="compositionally biased region" description="Low complexity" evidence="1">
    <location>
        <begin position="483"/>
        <end position="496"/>
    </location>
</feature>